<feature type="domain" description="DUF3108" evidence="2">
    <location>
        <begin position="30"/>
        <end position="227"/>
    </location>
</feature>
<keyword evidence="1" id="KW-0732">Signal</keyword>
<name>A0A840TSE0_9BACT</name>
<evidence type="ECO:0000259" key="2">
    <source>
        <dbReference type="Pfam" id="PF21347"/>
    </source>
</evidence>
<evidence type="ECO:0000256" key="1">
    <source>
        <dbReference type="SAM" id="SignalP"/>
    </source>
</evidence>
<dbReference type="InterPro" id="IPR049279">
    <property type="entry name" value="DUF3108-like"/>
</dbReference>
<keyword evidence="4" id="KW-1185">Reference proteome</keyword>
<protein>
    <recommendedName>
        <fullName evidence="2">DUF3108 domain-containing protein</fullName>
    </recommendedName>
</protein>
<comment type="caution">
    <text evidence="3">The sequence shown here is derived from an EMBL/GenBank/DDBJ whole genome shotgun (WGS) entry which is preliminary data.</text>
</comment>
<sequence>MKKIATLFTALFFAASFQSKAQSCMGVPMKEGSGYEMISYDGKGKASGTITYKITKVSSEGGLTLVEMNMQSMDKKGKEQMTNTYKLRCDGNQMMLDASSMLGEEQQKMFQNFEMKMTSNDIVYPGKLTAGQTLKDASMHGEGSSGPLAMTFDMDIKNRKVEAQEKVTVPAGTFDAHKITSDMTVKSKMGIGMTLDFQSVSYRAPGVLWDVKTESYRKGKLVGYTELSKIF</sequence>
<dbReference type="EMBL" id="JACHGF010000003">
    <property type="protein sequence ID" value="MBB5284183.1"/>
    <property type="molecule type" value="Genomic_DNA"/>
</dbReference>
<proteinExistence type="predicted"/>
<accession>A0A840TSE0</accession>
<evidence type="ECO:0000313" key="4">
    <source>
        <dbReference type="Proteomes" id="UP000557307"/>
    </source>
</evidence>
<organism evidence="3 4">
    <name type="scientific">Rhabdobacter roseus</name>
    <dbReference type="NCBI Taxonomy" id="1655419"/>
    <lineage>
        <taxon>Bacteria</taxon>
        <taxon>Pseudomonadati</taxon>
        <taxon>Bacteroidota</taxon>
        <taxon>Cytophagia</taxon>
        <taxon>Cytophagales</taxon>
        <taxon>Cytophagaceae</taxon>
        <taxon>Rhabdobacter</taxon>
    </lineage>
</organism>
<evidence type="ECO:0000313" key="3">
    <source>
        <dbReference type="EMBL" id="MBB5284183.1"/>
    </source>
</evidence>
<dbReference type="Pfam" id="PF21347">
    <property type="entry name" value="DUF3108_like"/>
    <property type="match status" value="1"/>
</dbReference>
<dbReference type="Gene3D" id="2.40.360.20">
    <property type="match status" value="1"/>
</dbReference>
<dbReference type="Proteomes" id="UP000557307">
    <property type="component" value="Unassembled WGS sequence"/>
</dbReference>
<gene>
    <name evidence="3" type="ORF">HNQ92_002326</name>
</gene>
<dbReference type="RefSeq" id="WP_184174140.1">
    <property type="nucleotide sequence ID" value="NZ_JACHGF010000003.1"/>
</dbReference>
<feature type="chain" id="PRO_5032696610" description="DUF3108 domain-containing protein" evidence="1">
    <location>
        <begin position="22"/>
        <end position="231"/>
    </location>
</feature>
<reference evidence="3 4" key="1">
    <citation type="submission" date="2020-08" db="EMBL/GenBank/DDBJ databases">
        <title>Genomic Encyclopedia of Type Strains, Phase IV (KMG-IV): sequencing the most valuable type-strain genomes for metagenomic binning, comparative biology and taxonomic classification.</title>
        <authorList>
            <person name="Goeker M."/>
        </authorList>
    </citation>
    <scope>NUCLEOTIDE SEQUENCE [LARGE SCALE GENOMIC DNA]</scope>
    <source>
        <strain evidence="3 4">DSM 105074</strain>
    </source>
</reference>
<feature type="signal peptide" evidence="1">
    <location>
        <begin position="1"/>
        <end position="21"/>
    </location>
</feature>
<dbReference type="AlphaFoldDB" id="A0A840TSE0"/>